<comment type="caution">
    <text evidence="10">The sequence shown here is derived from an EMBL/GenBank/DDBJ whole genome shotgun (WGS) entry which is preliminary data.</text>
</comment>
<dbReference type="Gene3D" id="3.40.50.300">
    <property type="entry name" value="P-loop containing nucleotide triphosphate hydrolases"/>
    <property type="match status" value="1"/>
</dbReference>
<feature type="transmembrane region" description="Helical" evidence="8">
    <location>
        <begin position="577"/>
        <end position="599"/>
    </location>
</feature>
<gene>
    <name evidence="10" type="ORF">GCM10025868_21180</name>
</gene>
<protein>
    <recommendedName>
        <fullName evidence="9">ABC transporter domain-containing protein</fullName>
    </recommendedName>
</protein>
<evidence type="ECO:0000256" key="5">
    <source>
        <dbReference type="ARBA" id="ARBA00022989"/>
    </source>
</evidence>
<dbReference type="EMBL" id="BSUZ01000001">
    <property type="protein sequence ID" value="GMA86868.1"/>
    <property type="molecule type" value="Genomic_DNA"/>
</dbReference>
<evidence type="ECO:0000256" key="3">
    <source>
        <dbReference type="ARBA" id="ARBA00022475"/>
    </source>
</evidence>
<dbReference type="Proteomes" id="UP001157017">
    <property type="component" value="Unassembled WGS sequence"/>
</dbReference>
<comment type="subcellular location">
    <subcellularLocation>
        <location evidence="1">Cell membrane</location>
        <topology evidence="1">Multi-pass membrane protein</topology>
    </subcellularLocation>
</comment>
<dbReference type="InterPro" id="IPR017911">
    <property type="entry name" value="MacB-like_ATP-bd"/>
</dbReference>
<organism evidence="10 11">
    <name type="scientific">Angustibacter aerolatus</name>
    <dbReference type="NCBI Taxonomy" id="1162965"/>
    <lineage>
        <taxon>Bacteria</taxon>
        <taxon>Bacillati</taxon>
        <taxon>Actinomycetota</taxon>
        <taxon>Actinomycetes</taxon>
        <taxon>Kineosporiales</taxon>
        <taxon>Kineosporiaceae</taxon>
    </lineage>
</organism>
<dbReference type="PANTHER" id="PTHR24220">
    <property type="entry name" value="IMPORT ATP-BINDING PROTEIN"/>
    <property type="match status" value="1"/>
</dbReference>
<reference evidence="11" key="1">
    <citation type="journal article" date="2019" name="Int. J. Syst. Evol. Microbiol.">
        <title>The Global Catalogue of Microorganisms (GCM) 10K type strain sequencing project: providing services to taxonomists for standard genome sequencing and annotation.</title>
        <authorList>
            <consortium name="The Broad Institute Genomics Platform"/>
            <consortium name="The Broad Institute Genome Sequencing Center for Infectious Disease"/>
            <person name="Wu L."/>
            <person name="Ma J."/>
        </authorList>
    </citation>
    <scope>NUCLEOTIDE SEQUENCE [LARGE SCALE GENOMIC DNA]</scope>
    <source>
        <strain evidence="11">NBRC 108730</strain>
    </source>
</reference>
<sequence>MGPSGSGKSTLLTIAGGLDSPTSGEVLVEQRPLSGLSRAETAALRRRSLGYVFQDLNLVPALTAVENVMLPLELDGQRTSQARRQALAALDEVGVADLAERFPDEMSGGQQQRCAIARALVGDRRLVLADEPTGALDSETGEAVLRVLRARVDAGAAGLLVTHEARHAAWADRVVFLRDGVVVDTTGDSRGPEQAAGRRLVSARTSAAGWRVARRIALRELLRNKARNALVVVLVGVPVLLTTLVATVYATDQVSAVENLPFVLGTTQAEPEAAGPPAGAAGRHARQLRPGPRRGRARPGRGRARLDAGGDAAADRRQRARACARPAPPSAPSAAGCRPTCCCATPPTRGWLRRCGSSTAGCPGRTARPWSPAASSPAASASGTTSPWAPRPCAWSVCPTPRARGSPATPSWPGPARPSARSAPCRRATCSTARPPSPGRRCASLNRAGLLVLSRAVVEHPPATTPVDGGGGDAQARAVLVLLVFSIVLEVVLLAGPAFAVGVRRQQRQLALLAAAGATPRDVRRVVLAQALLSGVLASVLGSALGVAAAAVTVRVLPALSPTTVLGPFDVDWRSTLAASALGALASLAAAALPARTAARLDVVAVLAGRRGQARSRRGLPVIGGVLVVGGAATALLLGTRPGGEPGRGGRHARDGAGGHRGGAGRHRPGRSAGRAAAAPLRLAARDSSRQRSRTTPAVAAVMAAVAGITTLAIASASDFAQSRSEYVPRTPAGVTTVSGDFDAAGWTSVDRAVRSGTGRDLLPVGAVGIAPSNAAVQPQATAVYVAPPGCPALPDLDGSEDGGDDRCLRRQFGGAEAPSSYSGDSGRVLDAPALAALGYRLTAAQQAVLDAGGVLLPSAGLVHDGRARLVVYTPTQDGTAVASSRARTVPAAALDVRARNGGADVPDVVTTPATAQRLGLDTYRASGVLAPGAVISRDVQSRVEEVVRGVDEDAEVYTERGFDEHFGLTLLGLALAAAIAVLVGTLSATGLALAESRPDLATLAAIGARPRTRRVMASAQALVIAVLGALAGVLVGAVPGLAMAWPLTAQSYDARTGESVWGSPTISVPWLLLLGIVVAVPLVAALAAGAGVRSRLPLTRRLGQ</sequence>
<feature type="compositionally biased region" description="Low complexity" evidence="7">
    <location>
        <begin position="417"/>
        <end position="431"/>
    </location>
</feature>
<dbReference type="PANTHER" id="PTHR24220:SF685">
    <property type="entry name" value="ABC TRANSPORTER RELATED"/>
    <property type="match status" value="1"/>
</dbReference>
<feature type="transmembrane region" description="Helical" evidence="8">
    <location>
        <begin position="478"/>
        <end position="503"/>
    </location>
</feature>
<dbReference type="CDD" id="cd03255">
    <property type="entry name" value="ABC_MJ0796_LolCDE_FtsE"/>
    <property type="match status" value="1"/>
</dbReference>
<proteinExistence type="predicted"/>
<dbReference type="Pfam" id="PF02687">
    <property type="entry name" value="FtsX"/>
    <property type="match status" value="2"/>
</dbReference>
<name>A0ABQ6JHJ1_9ACTN</name>
<feature type="transmembrane region" description="Helical" evidence="8">
    <location>
        <begin position="531"/>
        <end position="557"/>
    </location>
</feature>
<feature type="region of interest" description="Disordered" evidence="7">
    <location>
        <begin position="404"/>
        <end position="438"/>
    </location>
</feature>
<feature type="domain" description="ABC transporter" evidence="9">
    <location>
        <begin position="1"/>
        <end position="204"/>
    </location>
</feature>
<keyword evidence="5 8" id="KW-1133">Transmembrane helix</keyword>
<feature type="region of interest" description="Disordered" evidence="7">
    <location>
        <begin position="639"/>
        <end position="695"/>
    </location>
</feature>
<keyword evidence="3" id="KW-1003">Cell membrane</keyword>
<accession>A0ABQ6JHJ1</accession>
<feature type="compositionally biased region" description="Basic and acidic residues" evidence="7">
    <location>
        <begin position="304"/>
        <end position="317"/>
    </location>
</feature>
<evidence type="ECO:0000256" key="4">
    <source>
        <dbReference type="ARBA" id="ARBA00022692"/>
    </source>
</evidence>
<dbReference type="Pfam" id="PF00005">
    <property type="entry name" value="ABC_tran"/>
    <property type="match status" value="1"/>
</dbReference>
<evidence type="ECO:0000256" key="7">
    <source>
        <dbReference type="SAM" id="MobiDB-lite"/>
    </source>
</evidence>
<feature type="transmembrane region" description="Helical" evidence="8">
    <location>
        <begin position="1016"/>
        <end position="1049"/>
    </location>
</feature>
<evidence type="ECO:0000256" key="8">
    <source>
        <dbReference type="SAM" id="Phobius"/>
    </source>
</evidence>
<dbReference type="InterPro" id="IPR003439">
    <property type="entry name" value="ABC_transporter-like_ATP-bd"/>
</dbReference>
<evidence type="ECO:0000256" key="1">
    <source>
        <dbReference type="ARBA" id="ARBA00004651"/>
    </source>
</evidence>
<keyword evidence="2" id="KW-0813">Transport</keyword>
<evidence type="ECO:0000256" key="6">
    <source>
        <dbReference type="ARBA" id="ARBA00023136"/>
    </source>
</evidence>
<feature type="region of interest" description="Disordered" evidence="7">
    <location>
        <begin position="362"/>
        <end position="389"/>
    </location>
</feature>
<keyword evidence="6 8" id="KW-0472">Membrane</keyword>
<feature type="compositionally biased region" description="Low complexity" evidence="7">
    <location>
        <begin position="269"/>
        <end position="282"/>
    </location>
</feature>
<feature type="compositionally biased region" description="Low complexity" evidence="7">
    <location>
        <begin position="671"/>
        <end position="683"/>
    </location>
</feature>
<feature type="transmembrane region" description="Helical" evidence="8">
    <location>
        <begin position="1069"/>
        <end position="1093"/>
    </location>
</feature>
<dbReference type="InterPro" id="IPR003838">
    <property type="entry name" value="ABC3_permease_C"/>
</dbReference>
<evidence type="ECO:0000313" key="10">
    <source>
        <dbReference type="EMBL" id="GMA86868.1"/>
    </source>
</evidence>
<dbReference type="InterPro" id="IPR015854">
    <property type="entry name" value="ABC_transpr_LolD-like"/>
</dbReference>
<feature type="transmembrane region" description="Helical" evidence="8">
    <location>
        <begin position="620"/>
        <end position="638"/>
    </location>
</feature>
<evidence type="ECO:0000259" key="9">
    <source>
        <dbReference type="PROSITE" id="PS50893"/>
    </source>
</evidence>
<dbReference type="PROSITE" id="PS50893">
    <property type="entry name" value="ABC_TRANSPORTER_2"/>
    <property type="match status" value="1"/>
</dbReference>
<feature type="compositionally biased region" description="Low complexity" evidence="7">
    <location>
        <begin position="369"/>
        <end position="388"/>
    </location>
</feature>
<feature type="transmembrane region" description="Helical" evidence="8">
    <location>
        <begin position="229"/>
        <end position="250"/>
    </location>
</feature>
<dbReference type="SUPFAM" id="SSF52540">
    <property type="entry name" value="P-loop containing nucleoside triphosphate hydrolases"/>
    <property type="match status" value="1"/>
</dbReference>
<dbReference type="InterPro" id="IPR027417">
    <property type="entry name" value="P-loop_NTPase"/>
</dbReference>
<feature type="compositionally biased region" description="Basic residues" evidence="7">
    <location>
        <begin position="283"/>
        <end position="303"/>
    </location>
</feature>
<evidence type="ECO:0000256" key="2">
    <source>
        <dbReference type="ARBA" id="ARBA00022448"/>
    </source>
</evidence>
<keyword evidence="11" id="KW-1185">Reference proteome</keyword>
<feature type="transmembrane region" description="Helical" evidence="8">
    <location>
        <begin position="971"/>
        <end position="995"/>
    </location>
</feature>
<keyword evidence="4 8" id="KW-0812">Transmembrane</keyword>
<evidence type="ECO:0000313" key="11">
    <source>
        <dbReference type="Proteomes" id="UP001157017"/>
    </source>
</evidence>
<feature type="region of interest" description="Disordered" evidence="7">
    <location>
        <begin position="269"/>
        <end position="319"/>
    </location>
</feature>